<protein>
    <submittedName>
        <fullName evidence="2">Uncharacterized protein</fullName>
    </submittedName>
</protein>
<accession>A0ABQ2SYS5</accession>
<gene>
    <name evidence="2" type="ORF">GCM10008961_39300</name>
</gene>
<reference evidence="3" key="1">
    <citation type="journal article" date="2019" name="Int. J. Syst. Evol. Microbiol.">
        <title>The Global Catalogue of Microorganisms (GCM) 10K type strain sequencing project: providing services to taxonomists for standard genome sequencing and annotation.</title>
        <authorList>
            <consortium name="The Broad Institute Genomics Platform"/>
            <consortium name="The Broad Institute Genome Sequencing Center for Infectious Disease"/>
            <person name="Wu L."/>
            <person name="Ma J."/>
        </authorList>
    </citation>
    <scope>NUCLEOTIDE SEQUENCE [LARGE SCALE GENOMIC DNA]</scope>
    <source>
        <strain evidence="3">JCM 31406</strain>
    </source>
</reference>
<evidence type="ECO:0000256" key="1">
    <source>
        <dbReference type="SAM" id="MobiDB-lite"/>
    </source>
</evidence>
<feature type="region of interest" description="Disordered" evidence="1">
    <location>
        <begin position="1"/>
        <end position="21"/>
    </location>
</feature>
<evidence type="ECO:0000313" key="2">
    <source>
        <dbReference type="EMBL" id="GGS44741.1"/>
    </source>
</evidence>
<proteinExistence type="predicted"/>
<sequence>MGAATLTTSTSTTRTKRRKQLRDRAVLREATVRDAATARAARTARRGRKHQPLTLTDEQRVHYPTLAAHLDAHAGWPPSVTRDHVPTLRSLEIMHAVGPLAMVRLSLPDLDALPLKSPELATAARAVVEAMLPDLCAYSGLYRVAVKRGKHGGTHAHLVLPVAYLNATDRARVKAAPHGINGGTLILNGNAHAVQITDHPTDRTRVAAYLSRDPDERLDDPTSPAYLDALEAELHRKATNPKRVRLAWDAGITALKRRGELPDF</sequence>
<evidence type="ECO:0000313" key="3">
    <source>
        <dbReference type="Proteomes" id="UP000620633"/>
    </source>
</evidence>
<dbReference type="RefSeq" id="WP_189104683.1">
    <property type="nucleotide sequence ID" value="NZ_BMQO01000049.1"/>
</dbReference>
<name>A0ABQ2SYS5_9DEIO</name>
<organism evidence="2 3">
    <name type="scientific">Deinococcus knuensis</name>
    <dbReference type="NCBI Taxonomy" id="1837380"/>
    <lineage>
        <taxon>Bacteria</taxon>
        <taxon>Thermotogati</taxon>
        <taxon>Deinococcota</taxon>
        <taxon>Deinococci</taxon>
        <taxon>Deinococcales</taxon>
        <taxon>Deinococcaceae</taxon>
        <taxon>Deinococcus</taxon>
    </lineage>
</organism>
<comment type="caution">
    <text evidence="2">The sequence shown here is derived from an EMBL/GenBank/DDBJ whole genome shotgun (WGS) entry which is preliminary data.</text>
</comment>
<feature type="compositionally biased region" description="Low complexity" evidence="1">
    <location>
        <begin position="1"/>
        <end position="13"/>
    </location>
</feature>
<dbReference type="Proteomes" id="UP000620633">
    <property type="component" value="Unassembled WGS sequence"/>
</dbReference>
<dbReference type="EMBL" id="BMQO01000049">
    <property type="protein sequence ID" value="GGS44741.1"/>
    <property type="molecule type" value="Genomic_DNA"/>
</dbReference>
<keyword evidence="3" id="KW-1185">Reference proteome</keyword>